<reference evidence="1" key="1">
    <citation type="submission" date="2020-05" db="EMBL/GenBank/DDBJ databases">
        <authorList>
            <person name="Chiriac C."/>
            <person name="Salcher M."/>
            <person name="Ghai R."/>
            <person name="Kavagutti S V."/>
        </authorList>
    </citation>
    <scope>NUCLEOTIDE SEQUENCE</scope>
</reference>
<gene>
    <name evidence="1" type="ORF">UFOPK3752_01249</name>
    <name evidence="2" type="ORF">UFOPK4150_01433</name>
</gene>
<name>A0A6J7JMB1_9ZZZZ</name>
<protein>
    <submittedName>
        <fullName evidence="1">Unannotated protein</fullName>
    </submittedName>
</protein>
<sequence>MDHEHTARLAELLAAGERAAFHGRPDAGIEPLRRALEVAAPADAESAAATWLLGVCLAACGRYGSAMAVLEPLARTSPTEPERALFASFAAASLASVARQLGRHSDARRLDQRALDLAGEAPEARFDAALGLASDAVGLGELEAAEASATTAIALAEGRTDWWRQRVRLDWVRSEIDMLRGDSASGVIRTNRAISLAETSGAPRHVAKGLLLRGVAQVQAGSLDEAVSSLRRAATLAESLGAAPLAWPAWALIGALTAEARPSESATALASARAGVRTIADDLPPPLAQTWLERPDIVELLAP</sequence>
<organism evidence="1">
    <name type="scientific">freshwater metagenome</name>
    <dbReference type="NCBI Taxonomy" id="449393"/>
    <lineage>
        <taxon>unclassified sequences</taxon>
        <taxon>metagenomes</taxon>
        <taxon>ecological metagenomes</taxon>
    </lineage>
</organism>
<dbReference type="InterPro" id="IPR011990">
    <property type="entry name" value="TPR-like_helical_dom_sf"/>
</dbReference>
<dbReference type="SUPFAM" id="SSF48452">
    <property type="entry name" value="TPR-like"/>
    <property type="match status" value="1"/>
</dbReference>
<proteinExistence type="predicted"/>
<dbReference type="Gene3D" id="1.25.40.10">
    <property type="entry name" value="Tetratricopeptide repeat domain"/>
    <property type="match status" value="2"/>
</dbReference>
<dbReference type="EMBL" id="CAFBPU010000029">
    <property type="protein sequence ID" value="CAB5035053.1"/>
    <property type="molecule type" value="Genomic_DNA"/>
</dbReference>
<dbReference type="AlphaFoldDB" id="A0A6J7JMB1"/>
<dbReference type="EMBL" id="CAFBND010000045">
    <property type="protein sequence ID" value="CAB4944153.1"/>
    <property type="molecule type" value="Genomic_DNA"/>
</dbReference>
<evidence type="ECO:0000313" key="1">
    <source>
        <dbReference type="EMBL" id="CAB4944153.1"/>
    </source>
</evidence>
<accession>A0A6J7JMB1</accession>
<evidence type="ECO:0000313" key="2">
    <source>
        <dbReference type="EMBL" id="CAB5035053.1"/>
    </source>
</evidence>